<gene>
    <name evidence="1" type="ORF">EIP91_007662</name>
</gene>
<dbReference type="AlphaFoldDB" id="A0A4R0R6C5"/>
<accession>A0A4R0R6C5</accession>
<comment type="caution">
    <text evidence="1">The sequence shown here is derived from an EMBL/GenBank/DDBJ whole genome shotgun (WGS) entry which is preliminary data.</text>
</comment>
<dbReference type="Proteomes" id="UP000292702">
    <property type="component" value="Unassembled WGS sequence"/>
</dbReference>
<feature type="non-terminal residue" evidence="1">
    <location>
        <position position="52"/>
    </location>
</feature>
<proteinExistence type="predicted"/>
<name>A0A4R0R6C5_9APHY</name>
<dbReference type="EMBL" id="RWJN01000414">
    <property type="protein sequence ID" value="TCD61976.1"/>
    <property type="molecule type" value="Genomic_DNA"/>
</dbReference>
<keyword evidence="2" id="KW-1185">Reference proteome</keyword>
<evidence type="ECO:0000313" key="2">
    <source>
        <dbReference type="Proteomes" id="UP000292702"/>
    </source>
</evidence>
<sequence>MTSFQVQRFNQDSKNISMIAARTSPPYRSALDDGQPVPDANLLKLLRYGSED</sequence>
<reference evidence="1 2" key="1">
    <citation type="submission" date="2018-11" db="EMBL/GenBank/DDBJ databases">
        <title>Genome assembly of Steccherinum ochraceum LE-BIN_3174, the white-rot fungus of the Steccherinaceae family (The Residual Polyporoid clade, Polyporales, Basidiomycota).</title>
        <authorList>
            <person name="Fedorova T.V."/>
            <person name="Glazunova O.A."/>
            <person name="Landesman E.O."/>
            <person name="Moiseenko K.V."/>
            <person name="Psurtseva N.V."/>
            <person name="Savinova O.S."/>
            <person name="Shakhova N.V."/>
            <person name="Tyazhelova T.V."/>
            <person name="Vasina D.V."/>
        </authorList>
    </citation>
    <scope>NUCLEOTIDE SEQUENCE [LARGE SCALE GENOMIC DNA]</scope>
    <source>
        <strain evidence="1 2">LE-BIN_3174</strain>
    </source>
</reference>
<evidence type="ECO:0000313" key="1">
    <source>
        <dbReference type="EMBL" id="TCD61976.1"/>
    </source>
</evidence>
<protein>
    <submittedName>
        <fullName evidence="1">Uncharacterized protein</fullName>
    </submittedName>
</protein>
<organism evidence="1 2">
    <name type="scientific">Steccherinum ochraceum</name>
    <dbReference type="NCBI Taxonomy" id="92696"/>
    <lineage>
        <taxon>Eukaryota</taxon>
        <taxon>Fungi</taxon>
        <taxon>Dikarya</taxon>
        <taxon>Basidiomycota</taxon>
        <taxon>Agaricomycotina</taxon>
        <taxon>Agaricomycetes</taxon>
        <taxon>Polyporales</taxon>
        <taxon>Steccherinaceae</taxon>
        <taxon>Steccherinum</taxon>
    </lineage>
</organism>